<keyword evidence="4" id="KW-0804">Transcription</keyword>
<dbReference type="Gene3D" id="1.10.1740.10">
    <property type="match status" value="1"/>
</dbReference>
<dbReference type="PANTHER" id="PTHR43133">
    <property type="entry name" value="RNA POLYMERASE ECF-TYPE SIGMA FACTO"/>
    <property type="match status" value="1"/>
</dbReference>
<evidence type="ECO:0000256" key="1">
    <source>
        <dbReference type="ARBA" id="ARBA00010641"/>
    </source>
</evidence>
<evidence type="ECO:0000313" key="7">
    <source>
        <dbReference type="EMBL" id="PXV67151.1"/>
    </source>
</evidence>
<keyword evidence="3" id="KW-0731">Sigma factor</keyword>
<sequence>MSSLFDAVVDEDTLALARGGDRVGLERLYRAFERAVFTLARRMTHCPDAAADVMQNTFLRAFRSIHQYRGEAPFGHWLRSICATEALMHLRAGRRFLELFEPAEIPDEKEPAVEDICQFDLEKALSLLPPLPRSVLWLYHVEGYNHAEIAALCGKTVSFSKSQLSRAHGRLRQLLADDAQGAPAAAPLRPPLRSLL</sequence>
<dbReference type="InterPro" id="IPR013325">
    <property type="entry name" value="RNA_pol_sigma_r2"/>
</dbReference>
<evidence type="ECO:0000259" key="5">
    <source>
        <dbReference type="Pfam" id="PF04542"/>
    </source>
</evidence>
<dbReference type="GO" id="GO:0016987">
    <property type="term" value="F:sigma factor activity"/>
    <property type="evidence" value="ECO:0007669"/>
    <property type="project" value="UniProtKB-KW"/>
</dbReference>
<dbReference type="InterPro" id="IPR014284">
    <property type="entry name" value="RNA_pol_sigma-70_dom"/>
</dbReference>
<dbReference type="InterPro" id="IPR013324">
    <property type="entry name" value="RNA_pol_sigma_r3/r4-like"/>
</dbReference>
<dbReference type="PANTHER" id="PTHR43133:SF46">
    <property type="entry name" value="RNA POLYMERASE SIGMA-70 FACTOR ECF SUBFAMILY"/>
    <property type="match status" value="1"/>
</dbReference>
<evidence type="ECO:0000259" key="6">
    <source>
        <dbReference type="Pfam" id="PF08281"/>
    </source>
</evidence>
<dbReference type="Gene3D" id="1.10.10.10">
    <property type="entry name" value="Winged helix-like DNA-binding domain superfamily/Winged helix DNA-binding domain"/>
    <property type="match status" value="1"/>
</dbReference>
<accession>A0A318E806</accession>
<dbReference type="InterPro" id="IPR007627">
    <property type="entry name" value="RNA_pol_sigma70_r2"/>
</dbReference>
<evidence type="ECO:0000256" key="4">
    <source>
        <dbReference type="ARBA" id="ARBA00023163"/>
    </source>
</evidence>
<dbReference type="SUPFAM" id="SSF88659">
    <property type="entry name" value="Sigma3 and sigma4 domains of RNA polymerase sigma factors"/>
    <property type="match status" value="1"/>
</dbReference>
<dbReference type="SUPFAM" id="SSF88946">
    <property type="entry name" value="Sigma2 domain of RNA polymerase sigma factors"/>
    <property type="match status" value="1"/>
</dbReference>
<reference evidence="7 8" key="1">
    <citation type="submission" date="2018-04" db="EMBL/GenBank/DDBJ databases">
        <title>Genomic Encyclopedia of Type Strains, Phase IV (KMG-IV): sequencing the most valuable type-strain genomes for metagenomic binning, comparative biology and taxonomic classification.</title>
        <authorList>
            <person name="Goeker M."/>
        </authorList>
    </citation>
    <scope>NUCLEOTIDE SEQUENCE [LARGE SCALE GENOMIC DNA]</scope>
    <source>
        <strain evidence="7 8">DSM 104150</strain>
    </source>
</reference>
<organism evidence="7 8">
    <name type="scientific">Sinimarinibacterium flocculans</name>
    <dbReference type="NCBI Taxonomy" id="985250"/>
    <lineage>
        <taxon>Bacteria</taxon>
        <taxon>Pseudomonadati</taxon>
        <taxon>Pseudomonadota</taxon>
        <taxon>Gammaproteobacteria</taxon>
        <taxon>Nevskiales</taxon>
        <taxon>Nevskiaceae</taxon>
        <taxon>Sinimarinibacterium</taxon>
    </lineage>
</organism>
<feature type="domain" description="RNA polymerase sigma-70 region 2" evidence="5">
    <location>
        <begin position="28"/>
        <end position="95"/>
    </location>
</feature>
<evidence type="ECO:0000313" key="8">
    <source>
        <dbReference type="Proteomes" id="UP000248330"/>
    </source>
</evidence>
<dbReference type="GO" id="GO:0003677">
    <property type="term" value="F:DNA binding"/>
    <property type="evidence" value="ECO:0007669"/>
    <property type="project" value="InterPro"/>
</dbReference>
<proteinExistence type="inferred from homology"/>
<dbReference type="NCBIfam" id="TIGR02937">
    <property type="entry name" value="sigma70-ECF"/>
    <property type="match status" value="1"/>
</dbReference>
<dbReference type="EMBL" id="QICN01000006">
    <property type="protein sequence ID" value="PXV67151.1"/>
    <property type="molecule type" value="Genomic_DNA"/>
</dbReference>
<evidence type="ECO:0000256" key="2">
    <source>
        <dbReference type="ARBA" id="ARBA00023015"/>
    </source>
</evidence>
<comment type="similarity">
    <text evidence="1">Belongs to the sigma-70 factor family. ECF subfamily.</text>
</comment>
<dbReference type="Pfam" id="PF08281">
    <property type="entry name" value="Sigma70_r4_2"/>
    <property type="match status" value="1"/>
</dbReference>
<evidence type="ECO:0000256" key="3">
    <source>
        <dbReference type="ARBA" id="ARBA00023082"/>
    </source>
</evidence>
<gene>
    <name evidence="7" type="ORF">C8D93_106128</name>
</gene>
<dbReference type="Proteomes" id="UP000248330">
    <property type="component" value="Unassembled WGS sequence"/>
</dbReference>
<comment type="caution">
    <text evidence="7">The sequence shown here is derived from an EMBL/GenBank/DDBJ whole genome shotgun (WGS) entry which is preliminary data.</text>
</comment>
<keyword evidence="8" id="KW-1185">Reference proteome</keyword>
<dbReference type="AlphaFoldDB" id="A0A318E806"/>
<dbReference type="InterPro" id="IPR013249">
    <property type="entry name" value="RNA_pol_sigma70_r4_t2"/>
</dbReference>
<dbReference type="GO" id="GO:0006352">
    <property type="term" value="P:DNA-templated transcription initiation"/>
    <property type="evidence" value="ECO:0007669"/>
    <property type="project" value="InterPro"/>
</dbReference>
<dbReference type="InterPro" id="IPR036388">
    <property type="entry name" value="WH-like_DNA-bd_sf"/>
</dbReference>
<feature type="domain" description="RNA polymerase sigma factor 70 region 4 type 2" evidence="6">
    <location>
        <begin position="120"/>
        <end position="167"/>
    </location>
</feature>
<dbReference type="Pfam" id="PF04542">
    <property type="entry name" value="Sigma70_r2"/>
    <property type="match status" value="1"/>
</dbReference>
<protein>
    <submittedName>
        <fullName evidence="7">RNA polymerase sigma-70 factor (ECF subfamily)</fullName>
    </submittedName>
</protein>
<dbReference type="OrthoDB" id="6236508at2"/>
<dbReference type="InterPro" id="IPR039425">
    <property type="entry name" value="RNA_pol_sigma-70-like"/>
</dbReference>
<name>A0A318E806_9GAMM</name>
<keyword evidence="2" id="KW-0805">Transcription regulation</keyword>
<dbReference type="RefSeq" id="WP_110265468.1">
    <property type="nucleotide sequence ID" value="NZ_CAWNXA010000006.1"/>
</dbReference>